<evidence type="ECO:0000256" key="1">
    <source>
        <dbReference type="ARBA" id="ARBA00004651"/>
    </source>
</evidence>
<evidence type="ECO:0000256" key="2">
    <source>
        <dbReference type="ARBA" id="ARBA00022475"/>
    </source>
</evidence>
<dbReference type="GO" id="GO:0005886">
    <property type="term" value="C:plasma membrane"/>
    <property type="evidence" value="ECO:0007669"/>
    <property type="project" value="UniProtKB-SubCell"/>
</dbReference>
<gene>
    <name evidence="12" type="ORF">CGZ93_00570</name>
</gene>
<proteinExistence type="predicted"/>
<dbReference type="SUPFAM" id="SSF52540">
    <property type="entry name" value="P-loop containing nucleoside triphosphate hydrolases"/>
    <property type="match status" value="3"/>
</dbReference>
<evidence type="ECO:0000256" key="9">
    <source>
        <dbReference type="PROSITE-ProRule" id="PRU00289"/>
    </source>
</evidence>
<feature type="region of interest" description="Disordered" evidence="10">
    <location>
        <begin position="1"/>
        <end position="29"/>
    </location>
</feature>
<dbReference type="Proteomes" id="UP000216311">
    <property type="component" value="Unassembled WGS sequence"/>
</dbReference>
<evidence type="ECO:0000313" key="13">
    <source>
        <dbReference type="Proteomes" id="UP000216311"/>
    </source>
</evidence>
<dbReference type="InterPro" id="IPR027417">
    <property type="entry name" value="P-loop_NTPase"/>
</dbReference>
<feature type="domain" description="FtsK" evidence="11">
    <location>
        <begin position="1158"/>
        <end position="1343"/>
    </location>
</feature>
<keyword evidence="5 9" id="KW-0547">Nucleotide-binding</keyword>
<keyword evidence="4" id="KW-0677">Repeat</keyword>
<dbReference type="PANTHER" id="PTHR22683">
    <property type="entry name" value="SPORULATION PROTEIN RELATED"/>
    <property type="match status" value="1"/>
</dbReference>
<dbReference type="RefSeq" id="WP_094362206.1">
    <property type="nucleotide sequence ID" value="NZ_NMVQ01000001.1"/>
</dbReference>
<evidence type="ECO:0000259" key="11">
    <source>
        <dbReference type="PROSITE" id="PS50901"/>
    </source>
</evidence>
<evidence type="ECO:0000256" key="3">
    <source>
        <dbReference type="ARBA" id="ARBA00022692"/>
    </source>
</evidence>
<evidence type="ECO:0000256" key="10">
    <source>
        <dbReference type="SAM" id="MobiDB-lite"/>
    </source>
</evidence>
<evidence type="ECO:0000256" key="6">
    <source>
        <dbReference type="ARBA" id="ARBA00022840"/>
    </source>
</evidence>
<feature type="binding site" evidence="9">
    <location>
        <begin position="1175"/>
        <end position="1182"/>
    </location>
    <ligand>
        <name>ATP</name>
        <dbReference type="ChEBI" id="CHEBI:30616"/>
    </ligand>
</feature>
<dbReference type="InterPro" id="IPR050206">
    <property type="entry name" value="FtsK/SpoIIIE/SftA"/>
</dbReference>
<comment type="subcellular location">
    <subcellularLocation>
        <location evidence="1">Cell membrane</location>
        <topology evidence="1">Multi-pass membrane protein</topology>
    </subcellularLocation>
</comment>
<evidence type="ECO:0000256" key="8">
    <source>
        <dbReference type="ARBA" id="ARBA00023136"/>
    </source>
</evidence>
<feature type="domain" description="FtsK" evidence="11">
    <location>
        <begin position="461"/>
        <end position="667"/>
    </location>
</feature>
<evidence type="ECO:0000256" key="5">
    <source>
        <dbReference type="ARBA" id="ARBA00022741"/>
    </source>
</evidence>
<evidence type="ECO:0000313" key="12">
    <source>
        <dbReference type="EMBL" id="OYO24999.1"/>
    </source>
</evidence>
<dbReference type="InterPro" id="IPR002543">
    <property type="entry name" value="FtsK_dom"/>
</dbReference>
<keyword evidence="2" id="KW-1003">Cell membrane</keyword>
<comment type="caution">
    <text evidence="12">The sequence shown here is derived from an EMBL/GenBank/DDBJ whole genome shotgun (WGS) entry which is preliminary data.</text>
</comment>
<reference evidence="12 13" key="1">
    <citation type="submission" date="2017-07" db="EMBL/GenBank/DDBJ databases">
        <title>Draft whole genome sequences of clinical Proprionibacteriaceae strains.</title>
        <authorList>
            <person name="Bernier A.-M."/>
            <person name="Bernard K."/>
            <person name="Domingo M.-C."/>
        </authorList>
    </citation>
    <scope>NUCLEOTIDE SEQUENCE [LARGE SCALE GENOMIC DNA]</scope>
    <source>
        <strain evidence="12 13">NML 130396</strain>
    </source>
</reference>
<dbReference type="OrthoDB" id="9807790at2"/>
<dbReference type="GO" id="GO:0005524">
    <property type="term" value="F:ATP binding"/>
    <property type="evidence" value="ECO:0007669"/>
    <property type="project" value="UniProtKB-UniRule"/>
</dbReference>
<feature type="domain" description="FtsK" evidence="11">
    <location>
        <begin position="869"/>
        <end position="1061"/>
    </location>
</feature>
<dbReference type="PROSITE" id="PS50901">
    <property type="entry name" value="FTSK"/>
    <property type="match status" value="3"/>
</dbReference>
<accession>A0A255HBK0</accession>
<dbReference type="GO" id="GO:0003677">
    <property type="term" value="F:DNA binding"/>
    <property type="evidence" value="ECO:0007669"/>
    <property type="project" value="InterPro"/>
</dbReference>
<feature type="region of interest" description="Disordered" evidence="10">
    <location>
        <begin position="766"/>
        <end position="789"/>
    </location>
</feature>
<dbReference type="Gene3D" id="3.40.50.300">
    <property type="entry name" value="P-loop containing nucleotide triphosphate hydrolases"/>
    <property type="match status" value="3"/>
</dbReference>
<keyword evidence="13" id="KW-1185">Reference proteome</keyword>
<evidence type="ECO:0000256" key="4">
    <source>
        <dbReference type="ARBA" id="ARBA00022737"/>
    </source>
</evidence>
<organism evidence="12 13">
    <name type="scientific">Enemella dayhoffiae</name>
    <dbReference type="NCBI Taxonomy" id="2016507"/>
    <lineage>
        <taxon>Bacteria</taxon>
        <taxon>Bacillati</taxon>
        <taxon>Actinomycetota</taxon>
        <taxon>Actinomycetes</taxon>
        <taxon>Propionibacteriales</taxon>
        <taxon>Propionibacteriaceae</taxon>
        <taxon>Enemella</taxon>
    </lineage>
</organism>
<dbReference type="Pfam" id="PF01580">
    <property type="entry name" value="FtsK_SpoIIIE"/>
    <property type="match status" value="3"/>
</dbReference>
<feature type="binding site" evidence="9">
    <location>
        <begin position="484"/>
        <end position="491"/>
    </location>
    <ligand>
        <name>ATP</name>
        <dbReference type="ChEBI" id="CHEBI:30616"/>
    </ligand>
</feature>
<dbReference type="NCBIfam" id="TIGR03924">
    <property type="entry name" value="T7SS_EccC_a"/>
    <property type="match status" value="1"/>
</dbReference>
<sequence>MATVTFNRPKRPSGPAMPRGDLLLESPPEIPPPATGASWGMVLRMLPMLAGAGAMALMMTSTAGARGPLGAVMGGMYGISMLGMMMTQTGRGNDDQAQQLDAARRDYFRYLGQMRKRIRDTAADQRRSTRFIHPEPEALWTIAGTRRMWERRPEDPDFGSIRIGLGQQNFAQRITPPESKPVEDLEPLTVGALRRFMNTHRRVTSVPASLDLPSYRLIQLIGEEDGARRLAFAMVAQMAAWHAPTEFRIVFCIAPENQPHWDWVKWLPHAQHPDRHDGVGQVRLFASGLTELAQLAEGAVGSLTDETLRHVVVVTDGVDGVNAAQFSAPGTTATTVEVSRVREAPRRIEPGTMAIEVREGVLRAHMRRGNRLQSSEIGPADQIPMVHAEMLARGLAPYRMPLGAVVEETGEVSEAPVFEPPKDYPTMVGVGDPATLDTSRAWKLRPLHQRLRIPVGNGVNGQPVDLDIKEAAMAGMGPHGLCIGATGSGKSEFLRTLVLGLAMTHPPDQLNYVLVDFKGGATFAGLEELPHVSAVITNLEGELALVDRMQDAIGGELDRRMEVLSQTNAQLRNRDIKNREEYDQARLDGADIPPMPSLFIVVDEFSELLTARPEFIDLFIQIGRIGRSIGVHLLLASQRLEESKLRGLDTFLSYRIALRTFSPQESRTVIGVPDAYELPSAPGNGYLKYDTTNMVQFKAAYVSGAWKGTTAPPRARVRGGDLLDAAEIDDFTDTWTPPVLEFTPRPVAIPQPPEPEPVPVEVTAPAPEELAETEPEPPPPPAKKDDDDEETLLSVVVGRLRGQGWPAHKVWLPPLDIPPTLDELYASSFGDAGALVEVEGRGLTTTDRRMHGRLQAPMGLIDRPRQQRRDPMWIDLSGSGGHLGVVGGPQSGKSTVLRSTVMSLGLQHTPAEVGFYCLDFGGGALGSLRGLPHVGSVCGRLDVDRVKRTVAELSSLLTARETQFANLGIESMQAYRRGRAQGTIPPDRFASDVFLVVDGWITLRQEFENLESTITQLANRGLSFGIHVMLSAGKWSEFRMNIRDLLLSRVELKLGDNFESEINRKLAASVPEGRPGRGLSRDGLHSLSALPRIDGNPDVEELSEGVKASVQRIAQAWHGPKAAEVRMLPDDLSPAQLPMVERDGTNRSFPLGVDELELAPLWFDPVAEPHLVAFGAPESGKSTLIRTVLNGIVSRYTPDEARILLLDYRRVHLGLVPEEQLISYCASSQAATDMAKHLAEAVRVRLPGPDVSQEELRNRSWWEGMEIFVVVDDYDLVATSMNNPLSPFADLVSQASDIGLHIIIARGMGGAGRAAFSDAIIARMKDGQSPGLIMSGTKDEGQLLADVRPFPLPPGRGTWVSRAGKVLVQTVHTPAPEF</sequence>
<dbReference type="PANTHER" id="PTHR22683:SF1">
    <property type="entry name" value="TYPE VII SECRETION SYSTEM PROTEIN ESSC"/>
    <property type="match status" value="1"/>
</dbReference>
<keyword evidence="3" id="KW-0812">Transmembrane</keyword>
<feature type="binding site" evidence="9">
    <location>
        <begin position="887"/>
        <end position="894"/>
    </location>
    <ligand>
        <name>ATP</name>
        <dbReference type="ChEBI" id="CHEBI:30616"/>
    </ligand>
</feature>
<evidence type="ECO:0000256" key="7">
    <source>
        <dbReference type="ARBA" id="ARBA00022989"/>
    </source>
</evidence>
<dbReference type="NCBIfam" id="TIGR03925">
    <property type="entry name" value="T7SS_EccC_b"/>
    <property type="match status" value="1"/>
</dbReference>
<dbReference type="InterPro" id="IPR023836">
    <property type="entry name" value="EccCa-like_Actinobacteria"/>
</dbReference>
<dbReference type="InterPro" id="IPR023837">
    <property type="entry name" value="EccCb-like_Actinobacteria"/>
</dbReference>
<dbReference type="EMBL" id="NMVQ01000001">
    <property type="protein sequence ID" value="OYO24999.1"/>
    <property type="molecule type" value="Genomic_DNA"/>
</dbReference>
<keyword evidence="6 9" id="KW-0067">ATP-binding</keyword>
<protein>
    <submittedName>
        <fullName evidence="12">Type VII secretion protein EccC</fullName>
    </submittedName>
</protein>
<keyword evidence="7" id="KW-1133">Transmembrane helix</keyword>
<keyword evidence="8" id="KW-0472">Membrane</keyword>
<name>A0A255HBK0_9ACTN</name>